<dbReference type="Pfam" id="PF06224">
    <property type="entry name" value="AlkZ-like"/>
    <property type="match status" value="1"/>
</dbReference>
<evidence type="ECO:0000313" key="1">
    <source>
        <dbReference type="EMBL" id="GAA4254768.1"/>
    </source>
</evidence>
<proteinExistence type="predicted"/>
<protein>
    <submittedName>
        <fullName evidence="1">Crosslink repair DNA glycosylase YcaQ family protein</fullName>
    </submittedName>
</protein>
<dbReference type="RefSeq" id="WP_345131772.1">
    <property type="nucleotide sequence ID" value="NZ_BAABAT010000019.1"/>
</dbReference>
<evidence type="ECO:0000313" key="2">
    <source>
        <dbReference type="Proteomes" id="UP001500620"/>
    </source>
</evidence>
<gene>
    <name evidence="1" type="ORF">GCM10022255_060770</name>
</gene>
<dbReference type="EMBL" id="BAABAT010000019">
    <property type="protein sequence ID" value="GAA4254768.1"/>
    <property type="molecule type" value="Genomic_DNA"/>
</dbReference>
<dbReference type="Proteomes" id="UP001500620">
    <property type="component" value="Unassembled WGS sequence"/>
</dbReference>
<keyword evidence="2" id="KW-1185">Reference proteome</keyword>
<name>A0ABP8DFJ9_9ACTN</name>
<dbReference type="InterPro" id="IPR009351">
    <property type="entry name" value="AlkZ-like"/>
</dbReference>
<sequence length="367" mass="38344">MSGAARVGRGQVLAYRIITNGLRERLDGGPDALAVLDLGVPNVPAGTARQALAARCTDPLAGDLALAWSTRGAPHLHRPSDLPALGAALWPLDDADAASRFATGQLPPAAARLGVEAFRATAAAFQEVVRAPTAKGEVSRAVSDRVPPEVTYDCAACAARHISGGLFQQAGLAGGVALDEDAAKTVLIPATPRPSIPDSPSGTPGLIRTYLRILGPATAGDVAKYLGTTATALKSAWPDDLSEISVDGRSAWLPHEHVDALLSAPAIRGVRLLPPSDPFLQARDRAVLVPDKAQSKEVWRILGNPGVLLLDGEIAGTWRARVVRKRLELTLTPWLPLSAQTRREIETEAQSVAAARALPAAEVLGLS</sequence>
<accession>A0ABP8DFJ9</accession>
<dbReference type="PANTHER" id="PTHR38479">
    <property type="entry name" value="LMO0824 PROTEIN"/>
    <property type="match status" value="1"/>
</dbReference>
<organism evidence="1 2">
    <name type="scientific">Dactylosporangium darangshiense</name>
    <dbReference type="NCBI Taxonomy" id="579108"/>
    <lineage>
        <taxon>Bacteria</taxon>
        <taxon>Bacillati</taxon>
        <taxon>Actinomycetota</taxon>
        <taxon>Actinomycetes</taxon>
        <taxon>Micromonosporales</taxon>
        <taxon>Micromonosporaceae</taxon>
        <taxon>Dactylosporangium</taxon>
    </lineage>
</organism>
<comment type="caution">
    <text evidence="1">The sequence shown here is derived from an EMBL/GenBank/DDBJ whole genome shotgun (WGS) entry which is preliminary data.</text>
</comment>
<dbReference type="PANTHER" id="PTHR38479:SF2">
    <property type="entry name" value="WINGED HELIX DNA-BINDING DOMAIN-CONTAINING PROTEIN"/>
    <property type="match status" value="1"/>
</dbReference>
<reference evidence="2" key="1">
    <citation type="journal article" date="2019" name="Int. J. Syst. Evol. Microbiol.">
        <title>The Global Catalogue of Microorganisms (GCM) 10K type strain sequencing project: providing services to taxonomists for standard genome sequencing and annotation.</title>
        <authorList>
            <consortium name="The Broad Institute Genomics Platform"/>
            <consortium name="The Broad Institute Genome Sequencing Center for Infectious Disease"/>
            <person name="Wu L."/>
            <person name="Ma J."/>
        </authorList>
    </citation>
    <scope>NUCLEOTIDE SEQUENCE [LARGE SCALE GENOMIC DNA]</scope>
    <source>
        <strain evidence="2">JCM 17441</strain>
    </source>
</reference>